<dbReference type="Proteomes" id="UP000824219">
    <property type="component" value="Linkage Group LG04"/>
</dbReference>
<keyword evidence="5" id="KW-0012">Acyltransferase</keyword>
<evidence type="ECO:0000256" key="8">
    <source>
        <dbReference type="PIRSR" id="PIRSR000459-2"/>
    </source>
</evidence>
<keyword evidence="3 8" id="KW-0479">Metal-binding</keyword>
<dbReference type="InterPro" id="IPR036985">
    <property type="entry name" value="Transglutaminase-like_sf"/>
</dbReference>
<evidence type="ECO:0000256" key="7">
    <source>
        <dbReference type="PIRSR" id="PIRSR000459-1"/>
    </source>
</evidence>
<dbReference type="SUPFAM" id="SSF49309">
    <property type="entry name" value="Transglutaminase, two C-terminal domains"/>
    <property type="match status" value="2"/>
</dbReference>
<comment type="cofactor">
    <cofactor evidence="8">
        <name>Ca(2+)</name>
        <dbReference type="ChEBI" id="CHEBI:29108"/>
    </cofactor>
    <text evidence="8">Binds 1 Ca(2+) ion per subunit.</text>
</comment>
<dbReference type="Gene3D" id="3.90.260.10">
    <property type="entry name" value="Transglutaminase-like"/>
    <property type="match status" value="1"/>
</dbReference>
<dbReference type="InterPro" id="IPR050779">
    <property type="entry name" value="Transglutaminase"/>
</dbReference>
<feature type="binding site" evidence="8">
    <location>
        <position position="452"/>
    </location>
    <ligand>
        <name>Ca(2+)</name>
        <dbReference type="ChEBI" id="CHEBI:29108"/>
    </ligand>
</feature>
<dbReference type="InterPro" id="IPR036238">
    <property type="entry name" value="Transglutaminase_C_sf"/>
</dbReference>
<evidence type="ECO:0000256" key="1">
    <source>
        <dbReference type="ARBA" id="ARBA00005968"/>
    </source>
</evidence>
<dbReference type="PANTHER" id="PTHR11590">
    <property type="entry name" value="PROTEIN-GLUTAMINE GAMMA-GLUTAMYLTRANSFERASE"/>
    <property type="match status" value="1"/>
</dbReference>
<feature type="binding site" evidence="8">
    <location>
        <position position="398"/>
    </location>
    <ligand>
        <name>Ca(2+)</name>
        <dbReference type="ChEBI" id="CHEBI:29108"/>
    </ligand>
</feature>
<dbReference type="Gene3D" id="2.60.40.10">
    <property type="entry name" value="Immunoglobulins"/>
    <property type="match status" value="3"/>
</dbReference>
<dbReference type="SUPFAM" id="SSF81296">
    <property type="entry name" value="E set domains"/>
    <property type="match status" value="1"/>
</dbReference>
<comment type="similarity">
    <text evidence="1">Belongs to the transglutaminase superfamily. Transglutaminase family.</text>
</comment>
<dbReference type="InterPro" id="IPR001102">
    <property type="entry name" value="Transglutaminase_N"/>
</dbReference>
<dbReference type="PANTHER" id="PTHR11590:SF73">
    <property type="entry name" value="NOVEL TRANSGLUTAMINASE FAMILY PROTEIN-RELATED"/>
    <property type="match status" value="1"/>
</dbReference>
<dbReference type="Pfam" id="PF00868">
    <property type="entry name" value="Transglut_N"/>
    <property type="match status" value="1"/>
</dbReference>
<dbReference type="EMBL" id="JAHKSW010000004">
    <property type="protein sequence ID" value="KAG7333250.1"/>
    <property type="molecule type" value="Genomic_DNA"/>
</dbReference>
<organism evidence="10 11">
    <name type="scientific">Hemibagrus wyckioides</name>
    <dbReference type="NCBI Taxonomy" id="337641"/>
    <lineage>
        <taxon>Eukaryota</taxon>
        <taxon>Metazoa</taxon>
        <taxon>Chordata</taxon>
        <taxon>Craniata</taxon>
        <taxon>Vertebrata</taxon>
        <taxon>Euteleostomi</taxon>
        <taxon>Actinopterygii</taxon>
        <taxon>Neopterygii</taxon>
        <taxon>Teleostei</taxon>
        <taxon>Ostariophysi</taxon>
        <taxon>Siluriformes</taxon>
        <taxon>Bagridae</taxon>
        <taxon>Hemibagrus</taxon>
    </lineage>
</organism>
<dbReference type="PIRSF" id="PIRSF000459">
    <property type="entry name" value="TGM_EBP42"/>
    <property type="match status" value="1"/>
</dbReference>
<dbReference type="InterPro" id="IPR038765">
    <property type="entry name" value="Papain-like_cys_pep_sf"/>
</dbReference>
<dbReference type="EC" id="2.3.2.13" evidence="6"/>
<dbReference type="PROSITE" id="PS00547">
    <property type="entry name" value="TRANSGLUTAMINASES"/>
    <property type="match status" value="1"/>
</dbReference>
<dbReference type="GO" id="GO:0046872">
    <property type="term" value="F:metal ion binding"/>
    <property type="evidence" value="ECO:0007669"/>
    <property type="project" value="UniProtKB-KW"/>
</dbReference>
<keyword evidence="4 8" id="KW-0106">Calcium</keyword>
<evidence type="ECO:0000256" key="2">
    <source>
        <dbReference type="ARBA" id="ARBA00022679"/>
    </source>
</evidence>
<evidence type="ECO:0000256" key="3">
    <source>
        <dbReference type="ARBA" id="ARBA00022723"/>
    </source>
</evidence>
<dbReference type="InterPro" id="IPR013783">
    <property type="entry name" value="Ig-like_fold"/>
</dbReference>
<dbReference type="SUPFAM" id="SSF54001">
    <property type="entry name" value="Cysteine proteinases"/>
    <property type="match status" value="1"/>
</dbReference>
<evidence type="ECO:0000313" key="10">
    <source>
        <dbReference type="EMBL" id="KAG7333250.1"/>
    </source>
</evidence>
<keyword evidence="2" id="KW-0808">Transferase</keyword>
<name>A0A9D3P228_9TELE</name>
<dbReference type="GO" id="GO:0005739">
    <property type="term" value="C:mitochondrion"/>
    <property type="evidence" value="ECO:0007669"/>
    <property type="project" value="TreeGrafter"/>
</dbReference>
<dbReference type="GO" id="GO:0007399">
    <property type="term" value="P:nervous system development"/>
    <property type="evidence" value="ECO:0007669"/>
    <property type="project" value="UniProtKB-ARBA"/>
</dbReference>
<gene>
    <name evidence="10" type="ORF">KOW79_003385</name>
</gene>
<evidence type="ECO:0000256" key="5">
    <source>
        <dbReference type="ARBA" id="ARBA00023315"/>
    </source>
</evidence>
<protein>
    <recommendedName>
        <fullName evidence="6">protein-glutamine gamma-glutamyltransferase</fullName>
        <ecNumber evidence="6">2.3.2.13</ecNumber>
    </recommendedName>
</protein>
<dbReference type="GO" id="GO:0003810">
    <property type="term" value="F:protein-glutamine gamma-glutamyltransferase activity"/>
    <property type="evidence" value="ECO:0007669"/>
    <property type="project" value="UniProtKB-EC"/>
</dbReference>
<feature type="binding site" evidence="8">
    <location>
        <position position="400"/>
    </location>
    <ligand>
        <name>Ca(2+)</name>
        <dbReference type="ChEBI" id="CHEBI:29108"/>
    </ligand>
</feature>
<feature type="active site" evidence="7">
    <location>
        <position position="278"/>
    </location>
</feature>
<evidence type="ECO:0000313" key="11">
    <source>
        <dbReference type="Proteomes" id="UP000824219"/>
    </source>
</evidence>
<dbReference type="SMART" id="SM00460">
    <property type="entry name" value="TGc"/>
    <property type="match status" value="1"/>
</dbReference>
<dbReference type="InterPro" id="IPR002931">
    <property type="entry name" value="Transglutaminase-like"/>
</dbReference>
<dbReference type="AlphaFoldDB" id="A0A9D3P228"/>
<sequence length="696" mass="78049">MKALLAQGRAVFRGVNLQCKVNNHAHHTEEVGTDRLVVRRGQPFSIILHCTNSPPLPPDHQLTLVLNLGAQREVVVRVSGSNAAQDKWWFSEQVAQSEVLLRVFSPADAPVGQYSVTVLLLSSEGHIIEQSTPYSFFLLFNPWCKADPVYLPDEELLQEYILNENGILYQGSWDQITTLPWIFGQFEDKVMDICFEVLDNSPAALKNSEMDITKRADPVYVSRTITAMVNSNDDRGVIFGRWDGKYSDGVAPTRWTGSVPILRRWSKGGAQQVRYGQCWVFSAVACTILRCLGIPTRCITNFTSAHDTDGNINVDCLFNEKLESMESDDMIWNFHCWVESWMSREDLPKGYDGWQVLDPTPQERSEGVYCCGPCPVKAVREGEVGIKYDTPFIFSEVNADMVYWIVHPDGKRTRMSVNHTNVGRNISTKSVYGDYREDITANYKYPEGSKMERKVYKKAGKQVTKKNEQPDKLELSIKHAKAIHGTDFDVIVEVHNPGEEDVPAQLTVTSNAVTYNSLHRGECQRKTAELVVPAQKAHKEVMRLHYEHYGACVSEHHLIRVTALLQTSSDQILQEVNIPLKMPKLHIKITGEAMVSRKLTAVISFTNPLPITLTGGVFTVEGAGLTGAQEIQAPCRECLKDIVHSGLAYTMGVCVCAREKAERLLGVFRSVQVPSSTWLSISRFSLPKHLHAVSPL</sequence>
<evidence type="ECO:0000259" key="9">
    <source>
        <dbReference type="SMART" id="SM00460"/>
    </source>
</evidence>
<feature type="binding site" evidence="8">
    <location>
        <position position="447"/>
    </location>
    <ligand>
        <name>Ca(2+)</name>
        <dbReference type="ChEBI" id="CHEBI:29108"/>
    </ligand>
</feature>
<proteinExistence type="inferred from homology"/>
<evidence type="ECO:0000256" key="4">
    <source>
        <dbReference type="ARBA" id="ARBA00022837"/>
    </source>
</evidence>
<keyword evidence="11" id="KW-1185">Reference proteome</keyword>
<reference evidence="10 11" key="1">
    <citation type="submission" date="2021-06" db="EMBL/GenBank/DDBJ databases">
        <title>Chromosome-level genome assembly of the red-tail catfish (Hemibagrus wyckioides).</title>
        <authorList>
            <person name="Shao F."/>
        </authorList>
    </citation>
    <scope>NUCLEOTIDE SEQUENCE [LARGE SCALE GENOMIC DNA]</scope>
    <source>
        <strain evidence="10">EC202008001</strain>
        <tissue evidence="10">Blood</tissue>
    </source>
</reference>
<evidence type="ECO:0000256" key="6">
    <source>
        <dbReference type="ARBA" id="ARBA00024222"/>
    </source>
</evidence>
<feature type="domain" description="Transglutaminase-like" evidence="9">
    <location>
        <begin position="270"/>
        <end position="361"/>
    </location>
</feature>
<accession>A0A9D3P228</accession>
<dbReference type="InterPro" id="IPR013808">
    <property type="entry name" value="Transglutaminase_AS"/>
</dbReference>
<feature type="active site" evidence="7">
    <location>
        <position position="335"/>
    </location>
</feature>
<dbReference type="Pfam" id="PF01841">
    <property type="entry name" value="Transglut_core"/>
    <property type="match status" value="1"/>
</dbReference>
<comment type="caution">
    <text evidence="10">The sequence shown here is derived from an EMBL/GenBank/DDBJ whole genome shotgun (WGS) entry which is preliminary data.</text>
</comment>
<dbReference type="InterPro" id="IPR023608">
    <property type="entry name" value="Transglutaminase_animal"/>
</dbReference>
<dbReference type="InterPro" id="IPR014756">
    <property type="entry name" value="Ig_E-set"/>
</dbReference>
<dbReference type="OrthoDB" id="437511at2759"/>
<dbReference type="FunFam" id="3.90.260.10:FF:000001">
    <property type="entry name" value="Protein-glutamine gamma-glutamyltransferase 2"/>
    <property type="match status" value="1"/>
</dbReference>
<feature type="active site" evidence="7">
    <location>
        <position position="358"/>
    </location>
</feature>